<feature type="domain" description="D-isomer specific 2-hydroxyacid dehydrogenase NAD-binding" evidence="4">
    <location>
        <begin position="133"/>
        <end position="308"/>
    </location>
</feature>
<gene>
    <name evidence="5" type="ORF">DOK76_06375</name>
</gene>
<dbReference type="InterPro" id="IPR036291">
    <property type="entry name" value="NAD(P)-bd_dom_sf"/>
</dbReference>
<evidence type="ECO:0000259" key="4">
    <source>
        <dbReference type="Pfam" id="PF02826"/>
    </source>
</evidence>
<comment type="caution">
    <text evidence="5">The sequence shown here is derived from an EMBL/GenBank/DDBJ whole genome shotgun (WGS) entry which is preliminary data.</text>
</comment>
<dbReference type="EMBL" id="JAFLVX010000016">
    <property type="protein sequence ID" value="MBO0476690.1"/>
    <property type="molecule type" value="Genomic_DNA"/>
</dbReference>
<evidence type="ECO:0000313" key="5">
    <source>
        <dbReference type="EMBL" id="MBO0476690.1"/>
    </source>
</evidence>
<comment type="similarity">
    <text evidence="1">Belongs to the D-isomer specific 2-hydroxyacid dehydrogenase family.</text>
</comment>
<keyword evidence="6" id="KW-1185">Reference proteome</keyword>
<evidence type="ECO:0000256" key="2">
    <source>
        <dbReference type="ARBA" id="ARBA00023002"/>
    </source>
</evidence>
<dbReference type="CDD" id="cd12171">
    <property type="entry name" value="2-Hacid_dh_10"/>
    <property type="match status" value="1"/>
</dbReference>
<dbReference type="InterPro" id="IPR050857">
    <property type="entry name" value="D-2-hydroxyacid_DH"/>
</dbReference>
<organism evidence="5 6">
    <name type="scientific">Candidatus Vagococcus giribetii</name>
    <dbReference type="NCBI Taxonomy" id="2230876"/>
    <lineage>
        <taxon>Bacteria</taxon>
        <taxon>Bacillati</taxon>
        <taxon>Bacillota</taxon>
        <taxon>Bacilli</taxon>
        <taxon>Lactobacillales</taxon>
        <taxon>Enterococcaceae</taxon>
        <taxon>Vagococcus</taxon>
    </lineage>
</organism>
<dbReference type="InterPro" id="IPR006140">
    <property type="entry name" value="D-isomer_DH_NAD-bd"/>
</dbReference>
<evidence type="ECO:0000256" key="1">
    <source>
        <dbReference type="ARBA" id="ARBA00005854"/>
    </source>
</evidence>
<sequence length="333" mass="37043">MKVLAISDNLINQEMLKNGLKELVDQGAEVTIKDWSHDTIENLQNDNLAIEQHGANAVELGKEFFESIDEYDVIITQFAPIGKKLIEKAQKLHYIGVLRGGIENIDQEAAAKQGIEVVNTPGRNARAVAEFTVGLILAEIRNIARSHEGMKNNIWLKDFPNKEAIPELGEQTVGLVGMGNIGKYVAQFLEGFGTKIVYYDPFLTNALDYEQAKTIDELVEKSDIVSLHLRLSEDTHRIINRDVLEKMKPTTYLINTARSGLIDEKALLDVLKNKKIMGAALDTFDDEPLPADSPFLELDNVTMTPHLAGSTIDAFKNTPRLLAKILLSKIELP</sequence>
<dbReference type="SUPFAM" id="SSF52283">
    <property type="entry name" value="Formate/glycerate dehydrogenase catalytic domain-like"/>
    <property type="match status" value="1"/>
</dbReference>
<keyword evidence="2" id="KW-0560">Oxidoreductase</keyword>
<dbReference type="Gene3D" id="3.40.50.720">
    <property type="entry name" value="NAD(P)-binding Rossmann-like Domain"/>
    <property type="match status" value="2"/>
</dbReference>
<protein>
    <submittedName>
        <fullName evidence="5">2-hydroxyacid dehydrogenase</fullName>
    </submittedName>
</protein>
<dbReference type="PANTHER" id="PTHR42789">
    <property type="entry name" value="D-ISOMER SPECIFIC 2-HYDROXYACID DEHYDROGENASE FAMILY PROTEIN (AFU_ORTHOLOGUE AFUA_6G10090)"/>
    <property type="match status" value="1"/>
</dbReference>
<dbReference type="Pfam" id="PF02826">
    <property type="entry name" value="2-Hacid_dh_C"/>
    <property type="match status" value="1"/>
</dbReference>
<accession>A0ABS3HTM3</accession>
<proteinExistence type="inferred from homology"/>
<dbReference type="PANTHER" id="PTHR42789:SF1">
    <property type="entry name" value="D-ISOMER SPECIFIC 2-HYDROXYACID DEHYDROGENASE FAMILY PROTEIN (AFU_ORTHOLOGUE AFUA_6G10090)"/>
    <property type="match status" value="1"/>
</dbReference>
<dbReference type="SUPFAM" id="SSF51735">
    <property type="entry name" value="NAD(P)-binding Rossmann-fold domains"/>
    <property type="match status" value="1"/>
</dbReference>
<reference evidence="5 6" key="1">
    <citation type="submission" date="2021-03" db="EMBL/GenBank/DDBJ databases">
        <title>Enterococcal diversity collection.</title>
        <authorList>
            <person name="Gilmore M.S."/>
            <person name="Schwartzman J."/>
            <person name="Van Tyne D."/>
            <person name="Martin M."/>
            <person name="Earl A.M."/>
            <person name="Manson A.L."/>
            <person name="Straub T."/>
            <person name="Salamzade R."/>
            <person name="Saavedra J."/>
            <person name="Lebreton F."/>
            <person name="Prichula J."/>
            <person name="Schaufler K."/>
            <person name="Gaca A."/>
            <person name="Sgardioli B."/>
            <person name="Wagenaar J."/>
            <person name="Strong T."/>
        </authorList>
    </citation>
    <scope>NUCLEOTIDE SEQUENCE [LARGE SCALE GENOMIC DNA]</scope>
    <source>
        <strain evidence="5 6">DIV0080</strain>
    </source>
</reference>
<dbReference type="Proteomes" id="UP000664857">
    <property type="component" value="Unassembled WGS sequence"/>
</dbReference>
<evidence type="ECO:0000256" key="3">
    <source>
        <dbReference type="ARBA" id="ARBA00023027"/>
    </source>
</evidence>
<keyword evidence="3" id="KW-0520">NAD</keyword>
<name>A0ABS3HTM3_9ENTE</name>
<evidence type="ECO:0000313" key="6">
    <source>
        <dbReference type="Proteomes" id="UP000664857"/>
    </source>
</evidence>
<dbReference type="RefSeq" id="WP_206965925.1">
    <property type="nucleotide sequence ID" value="NZ_JAFLVX010000016.1"/>
</dbReference>